<dbReference type="InterPro" id="IPR011009">
    <property type="entry name" value="Kinase-like_dom_sf"/>
</dbReference>
<reference evidence="3" key="1">
    <citation type="journal article" date="2019" name="Int. J. Syst. Evol. Microbiol.">
        <title>The Global Catalogue of Microorganisms (GCM) 10K type strain sequencing project: providing services to taxonomists for standard genome sequencing and annotation.</title>
        <authorList>
            <consortium name="The Broad Institute Genomics Platform"/>
            <consortium name="The Broad Institute Genome Sequencing Center for Infectious Disease"/>
            <person name="Wu L."/>
            <person name="Ma J."/>
        </authorList>
    </citation>
    <scope>NUCLEOTIDE SEQUENCE [LARGE SCALE GENOMIC DNA]</scope>
    <source>
        <strain evidence="3">CGMCC 4.7132</strain>
    </source>
</reference>
<proteinExistence type="predicted"/>
<evidence type="ECO:0000313" key="3">
    <source>
        <dbReference type="Proteomes" id="UP001596004"/>
    </source>
</evidence>
<keyword evidence="3" id="KW-1185">Reference proteome</keyword>
<evidence type="ECO:0000313" key="2">
    <source>
        <dbReference type="EMBL" id="MFC4532850.1"/>
    </source>
</evidence>
<evidence type="ECO:0000259" key="1">
    <source>
        <dbReference type="PROSITE" id="PS50011"/>
    </source>
</evidence>
<name>A0ABV9CI69_9ACTN</name>
<comment type="caution">
    <text evidence="2">The sequence shown here is derived from an EMBL/GenBank/DDBJ whole genome shotgun (WGS) entry which is preliminary data.</text>
</comment>
<organism evidence="2 3">
    <name type="scientific">Sphaerisporangium dianthi</name>
    <dbReference type="NCBI Taxonomy" id="1436120"/>
    <lineage>
        <taxon>Bacteria</taxon>
        <taxon>Bacillati</taxon>
        <taxon>Actinomycetota</taxon>
        <taxon>Actinomycetes</taxon>
        <taxon>Streptosporangiales</taxon>
        <taxon>Streptosporangiaceae</taxon>
        <taxon>Sphaerisporangium</taxon>
    </lineage>
</organism>
<dbReference type="EMBL" id="JBHSFP010000012">
    <property type="protein sequence ID" value="MFC4532850.1"/>
    <property type="molecule type" value="Genomic_DNA"/>
</dbReference>
<dbReference type="RefSeq" id="WP_380841755.1">
    <property type="nucleotide sequence ID" value="NZ_JBHSFP010000012.1"/>
</dbReference>
<feature type="domain" description="Protein kinase" evidence="1">
    <location>
        <begin position="39"/>
        <end position="359"/>
    </location>
</feature>
<protein>
    <submittedName>
        <fullName evidence="2">Serine/threonine protein phosphatase</fullName>
    </submittedName>
</protein>
<dbReference type="Gene3D" id="1.10.510.10">
    <property type="entry name" value="Transferase(Phosphotransferase) domain 1"/>
    <property type="match status" value="1"/>
</dbReference>
<accession>A0ABV9CI69</accession>
<dbReference type="InterPro" id="IPR000719">
    <property type="entry name" value="Prot_kinase_dom"/>
</dbReference>
<dbReference type="SUPFAM" id="SSF56112">
    <property type="entry name" value="Protein kinase-like (PK-like)"/>
    <property type="match status" value="1"/>
</dbReference>
<dbReference type="PROSITE" id="PS50011">
    <property type="entry name" value="PROTEIN_KINASE_DOM"/>
    <property type="match status" value="1"/>
</dbReference>
<gene>
    <name evidence="2" type="ORF">ACFO60_18905</name>
</gene>
<sequence>MPEPSAGAPDMSRVIRLARHGVVSSALAPLGDRRLAELVEAAPCLGSGVGGATALLEVEGRPVFVKRVPLTDLERRPENIRSTANLFGLPAFCHYGLGLGSGFGAWRELAAHVLTTGWVLGGHYEGFPLLHHWRVLPGPAAGEGAELEEAVAYWESSPAVRARLESVASASAAVVLFLEYIPHDVSRWLEAQAALGDDAAGAACSLLDRELAAGVRFMNANGLLHFDAHFGNILTDGRRLYFTDFGLAAAPGFECSAAERAFLRLNAGHDESYAARELVNRVLVTLSRPPGRAELLELVRQGACGGDLPGVPEPVAEVVRRHAPVAAVMNDFYGKLFDETRTAPYPAAAIHHARSFLSL</sequence>
<dbReference type="Proteomes" id="UP001596004">
    <property type="component" value="Unassembled WGS sequence"/>
</dbReference>